<proteinExistence type="predicted"/>
<organism evidence="1 2">
    <name type="scientific">Acanthoscelides obtectus</name>
    <name type="common">Bean weevil</name>
    <name type="synonym">Bruchus obtectus</name>
    <dbReference type="NCBI Taxonomy" id="200917"/>
    <lineage>
        <taxon>Eukaryota</taxon>
        <taxon>Metazoa</taxon>
        <taxon>Ecdysozoa</taxon>
        <taxon>Arthropoda</taxon>
        <taxon>Hexapoda</taxon>
        <taxon>Insecta</taxon>
        <taxon>Pterygota</taxon>
        <taxon>Neoptera</taxon>
        <taxon>Endopterygota</taxon>
        <taxon>Coleoptera</taxon>
        <taxon>Polyphaga</taxon>
        <taxon>Cucujiformia</taxon>
        <taxon>Chrysomeloidea</taxon>
        <taxon>Chrysomelidae</taxon>
        <taxon>Bruchinae</taxon>
        <taxon>Bruchini</taxon>
        <taxon>Acanthoscelides</taxon>
    </lineage>
</organism>
<evidence type="ECO:0000313" key="2">
    <source>
        <dbReference type="Proteomes" id="UP001152888"/>
    </source>
</evidence>
<gene>
    <name evidence="1" type="ORF">ACAOBT_LOCUS30584</name>
</gene>
<evidence type="ECO:0000313" key="1">
    <source>
        <dbReference type="EMBL" id="CAH2009032.1"/>
    </source>
</evidence>
<dbReference type="OrthoDB" id="3561125at2759"/>
<dbReference type="Proteomes" id="UP001152888">
    <property type="component" value="Unassembled WGS sequence"/>
</dbReference>
<keyword evidence="2" id="KW-1185">Reference proteome</keyword>
<protein>
    <submittedName>
        <fullName evidence="1">Uncharacterized protein</fullName>
    </submittedName>
</protein>
<sequence>MDAGDIMKIEVGFQAVDTNTKLFELKHSGLDRTAICLWITKEHNYAKALIKSGVDEELKVESCLGDNEKYPVMGITEECIIKDECDNDDTLLGTNAEIVPDS</sequence>
<reference evidence="1" key="1">
    <citation type="submission" date="2022-03" db="EMBL/GenBank/DDBJ databases">
        <authorList>
            <person name="Sayadi A."/>
        </authorList>
    </citation>
    <scope>NUCLEOTIDE SEQUENCE</scope>
</reference>
<accession>A0A9P0M816</accession>
<dbReference type="EMBL" id="CAKOFQ010007849">
    <property type="protein sequence ID" value="CAH2009032.1"/>
    <property type="molecule type" value="Genomic_DNA"/>
</dbReference>
<name>A0A9P0M816_ACAOB</name>
<comment type="caution">
    <text evidence="1">The sequence shown here is derived from an EMBL/GenBank/DDBJ whole genome shotgun (WGS) entry which is preliminary data.</text>
</comment>
<dbReference type="AlphaFoldDB" id="A0A9P0M816"/>